<evidence type="ECO:0000313" key="1">
    <source>
        <dbReference type="EMBL" id="EJW95585.1"/>
    </source>
</evidence>
<reference evidence="1" key="1">
    <citation type="journal article" date="2012" name="PLoS ONE">
        <title>Gene sets for utilization of primary and secondary nutrition supplies in the distal gut of endangered iberian lynx.</title>
        <authorList>
            <person name="Alcaide M."/>
            <person name="Messina E."/>
            <person name="Richter M."/>
            <person name="Bargiela R."/>
            <person name="Peplies J."/>
            <person name="Huws S.A."/>
            <person name="Newbold C.J."/>
            <person name="Golyshin P.N."/>
            <person name="Simon M.A."/>
            <person name="Lopez G."/>
            <person name="Yakimov M.M."/>
            <person name="Ferrer M."/>
        </authorList>
    </citation>
    <scope>NUCLEOTIDE SEQUENCE</scope>
</reference>
<name>J9C6Z1_9ZZZZ</name>
<dbReference type="EMBL" id="AMCI01005714">
    <property type="protein sequence ID" value="EJW95585.1"/>
    <property type="molecule type" value="Genomic_DNA"/>
</dbReference>
<sequence>MFGLNGCKNTTIFGMHQIFSKVFFFFLQKSGIFRDFHPCSPVY</sequence>
<dbReference type="AlphaFoldDB" id="J9C6Z1"/>
<comment type="caution">
    <text evidence="1">The sequence shown here is derived from an EMBL/GenBank/DDBJ whole genome shotgun (WGS) entry which is preliminary data.</text>
</comment>
<gene>
    <name evidence="1" type="ORF">EVA_16307</name>
</gene>
<accession>J9C6Z1</accession>
<organism evidence="1">
    <name type="scientific">gut metagenome</name>
    <dbReference type="NCBI Taxonomy" id="749906"/>
    <lineage>
        <taxon>unclassified sequences</taxon>
        <taxon>metagenomes</taxon>
        <taxon>organismal metagenomes</taxon>
    </lineage>
</organism>
<protein>
    <submittedName>
        <fullName evidence="1">Uncharacterized protein</fullName>
    </submittedName>
</protein>
<proteinExistence type="predicted"/>